<keyword evidence="3" id="KW-0813">Transport</keyword>
<keyword evidence="6" id="KW-0406">Ion transport</keyword>
<comment type="subcellular location">
    <subcellularLocation>
        <location evidence="1">Membrane</location>
        <topology evidence="1">Multi-pass membrane protein</topology>
    </subcellularLocation>
</comment>
<name>A0ABN7P2R5_TIMPD</name>
<dbReference type="Pfam" id="PF10613">
    <property type="entry name" value="Lig_chan-Glu_bd"/>
    <property type="match status" value="1"/>
</dbReference>
<dbReference type="Gene3D" id="1.10.287.70">
    <property type="match status" value="1"/>
</dbReference>
<dbReference type="SMART" id="SM00079">
    <property type="entry name" value="PBPe"/>
    <property type="match status" value="1"/>
</dbReference>
<evidence type="ECO:0000256" key="6">
    <source>
        <dbReference type="ARBA" id="ARBA00023065"/>
    </source>
</evidence>
<dbReference type="PANTHER" id="PTHR18966">
    <property type="entry name" value="IONOTROPIC GLUTAMATE RECEPTOR"/>
    <property type="match status" value="1"/>
</dbReference>
<keyword evidence="11" id="KW-0407">Ion channel</keyword>
<comment type="similarity">
    <text evidence="2">Belongs to the glutamate-gated ion channel (TC 1.A.10.1) family.</text>
</comment>
<evidence type="ECO:0000256" key="12">
    <source>
        <dbReference type="SAM" id="Phobius"/>
    </source>
</evidence>
<keyword evidence="9" id="KW-0325">Glycoprotein</keyword>
<reference evidence="14" key="1">
    <citation type="submission" date="2021-03" db="EMBL/GenBank/DDBJ databases">
        <authorList>
            <person name="Tran Van P."/>
        </authorList>
    </citation>
    <scope>NUCLEOTIDE SEQUENCE</scope>
</reference>
<keyword evidence="4 12" id="KW-0812">Transmembrane</keyword>
<proteinExistence type="inferred from homology"/>
<feature type="domain" description="Ionotropic glutamate receptor C-terminal" evidence="13">
    <location>
        <begin position="3"/>
        <end position="155"/>
    </location>
</feature>
<evidence type="ECO:0000256" key="8">
    <source>
        <dbReference type="ARBA" id="ARBA00023170"/>
    </source>
</evidence>
<protein>
    <recommendedName>
        <fullName evidence="13">Ionotropic glutamate receptor C-terminal domain-containing protein</fullName>
    </recommendedName>
</protein>
<dbReference type="EMBL" id="CAJPIN010010183">
    <property type="protein sequence ID" value="CAG2059654.1"/>
    <property type="molecule type" value="Genomic_DNA"/>
</dbReference>
<dbReference type="SUPFAM" id="SSF53850">
    <property type="entry name" value="Periplasmic binding protein-like II"/>
    <property type="match status" value="1"/>
</dbReference>
<keyword evidence="7 12" id="KW-0472">Membrane</keyword>
<evidence type="ECO:0000256" key="2">
    <source>
        <dbReference type="ARBA" id="ARBA00008685"/>
    </source>
</evidence>
<evidence type="ECO:0000256" key="5">
    <source>
        <dbReference type="ARBA" id="ARBA00022989"/>
    </source>
</evidence>
<keyword evidence="5 12" id="KW-1133">Transmembrane helix</keyword>
<keyword evidence="8" id="KW-0675">Receptor</keyword>
<evidence type="ECO:0000313" key="14">
    <source>
        <dbReference type="EMBL" id="CAG2059654.1"/>
    </source>
</evidence>
<evidence type="ECO:0000256" key="10">
    <source>
        <dbReference type="ARBA" id="ARBA00023286"/>
    </source>
</evidence>
<dbReference type="InterPro" id="IPR015683">
    <property type="entry name" value="Ionotropic_Glu_rcpt"/>
</dbReference>
<evidence type="ECO:0000256" key="4">
    <source>
        <dbReference type="ARBA" id="ARBA00022692"/>
    </source>
</evidence>
<comment type="caution">
    <text evidence="14">The sequence shown here is derived from an EMBL/GenBank/DDBJ whole genome shotgun (WGS) entry which is preliminary data.</text>
</comment>
<dbReference type="Gene3D" id="3.40.190.10">
    <property type="entry name" value="Periplasmic binding protein-like II"/>
    <property type="match status" value="1"/>
</dbReference>
<feature type="non-terminal residue" evidence="14">
    <location>
        <position position="159"/>
    </location>
</feature>
<evidence type="ECO:0000256" key="7">
    <source>
        <dbReference type="ARBA" id="ARBA00023136"/>
    </source>
</evidence>
<dbReference type="Proteomes" id="UP001153148">
    <property type="component" value="Unassembled WGS sequence"/>
</dbReference>
<dbReference type="InterPro" id="IPR019594">
    <property type="entry name" value="Glu/Gly-bd"/>
</dbReference>
<evidence type="ECO:0000313" key="15">
    <source>
        <dbReference type="Proteomes" id="UP001153148"/>
    </source>
</evidence>
<gene>
    <name evidence="14" type="ORF">TPAB3V08_LOCUS6615</name>
</gene>
<sequence length="159" mass="17790">METSAMYFGPEIFFSQIASKIIRETAHDREADIAIASMTITSERERVIDFSKPFMSLGISIMIKKPVKQKPGVFSFLNPLSKEIWVCVIFSYVGVSIVLFIVSRFSPYEWRLADPHAHVPNNGNNGSGTSTVTNDFSILNSLWFALGAFMQQGCDISPR</sequence>
<evidence type="ECO:0000256" key="9">
    <source>
        <dbReference type="ARBA" id="ARBA00023180"/>
    </source>
</evidence>
<keyword evidence="15" id="KW-1185">Reference proteome</keyword>
<dbReference type="InterPro" id="IPR001320">
    <property type="entry name" value="Iontro_rcpt_C"/>
</dbReference>
<keyword evidence="10" id="KW-1071">Ligand-gated ion channel</keyword>
<evidence type="ECO:0000256" key="11">
    <source>
        <dbReference type="ARBA" id="ARBA00023303"/>
    </source>
</evidence>
<dbReference type="Pfam" id="PF00060">
    <property type="entry name" value="Lig_chan"/>
    <property type="match status" value="1"/>
</dbReference>
<organism evidence="14 15">
    <name type="scientific">Timema podura</name>
    <name type="common">Walking stick</name>
    <dbReference type="NCBI Taxonomy" id="61482"/>
    <lineage>
        <taxon>Eukaryota</taxon>
        <taxon>Metazoa</taxon>
        <taxon>Ecdysozoa</taxon>
        <taxon>Arthropoda</taxon>
        <taxon>Hexapoda</taxon>
        <taxon>Insecta</taxon>
        <taxon>Pterygota</taxon>
        <taxon>Neoptera</taxon>
        <taxon>Polyneoptera</taxon>
        <taxon>Phasmatodea</taxon>
        <taxon>Timematodea</taxon>
        <taxon>Timematoidea</taxon>
        <taxon>Timematidae</taxon>
        <taxon>Timema</taxon>
    </lineage>
</organism>
<accession>A0ABN7P2R5</accession>
<feature type="transmembrane region" description="Helical" evidence="12">
    <location>
        <begin position="83"/>
        <end position="102"/>
    </location>
</feature>
<evidence type="ECO:0000256" key="3">
    <source>
        <dbReference type="ARBA" id="ARBA00022448"/>
    </source>
</evidence>
<evidence type="ECO:0000256" key="1">
    <source>
        <dbReference type="ARBA" id="ARBA00004141"/>
    </source>
</evidence>
<evidence type="ECO:0000259" key="13">
    <source>
        <dbReference type="SMART" id="SM00079"/>
    </source>
</evidence>